<dbReference type="Proteomes" id="UP000076407">
    <property type="component" value="Unassembled WGS sequence"/>
</dbReference>
<name>A0A182WUS4_ANOQN</name>
<organism evidence="1 2">
    <name type="scientific">Anopheles quadriannulatus</name>
    <name type="common">Mosquito</name>
    <dbReference type="NCBI Taxonomy" id="34691"/>
    <lineage>
        <taxon>Eukaryota</taxon>
        <taxon>Metazoa</taxon>
        <taxon>Ecdysozoa</taxon>
        <taxon>Arthropoda</taxon>
        <taxon>Hexapoda</taxon>
        <taxon>Insecta</taxon>
        <taxon>Pterygota</taxon>
        <taxon>Neoptera</taxon>
        <taxon>Endopterygota</taxon>
        <taxon>Diptera</taxon>
        <taxon>Nematocera</taxon>
        <taxon>Culicoidea</taxon>
        <taxon>Culicidae</taxon>
        <taxon>Anophelinae</taxon>
        <taxon>Anopheles</taxon>
    </lineage>
</organism>
<dbReference type="EnsemblMetazoa" id="AQUA001280-RA">
    <property type="protein sequence ID" value="AQUA001280-PA"/>
    <property type="gene ID" value="AQUA001280"/>
</dbReference>
<keyword evidence="2" id="KW-1185">Reference proteome</keyword>
<reference evidence="1" key="1">
    <citation type="submission" date="2020-05" db="UniProtKB">
        <authorList>
            <consortium name="EnsemblMetazoa"/>
        </authorList>
    </citation>
    <scope>IDENTIFICATION</scope>
    <source>
        <strain evidence="1">SANGQUA</strain>
    </source>
</reference>
<sequence>MLRDMSENTGKTIRNFIRMREDDFEYLLSMLTEQISKQNTNMRLAVTPRERLLITLRYLATGDSYISLEYMFRLPKKAEEWKEISDGFERKFGFPHAI</sequence>
<dbReference type="VEuPathDB" id="VectorBase:AQUA001280"/>
<evidence type="ECO:0000313" key="2">
    <source>
        <dbReference type="Proteomes" id="UP000076407"/>
    </source>
</evidence>
<proteinExistence type="predicted"/>
<dbReference type="STRING" id="34691.A0A182WUS4"/>
<protein>
    <submittedName>
        <fullName evidence="1">Uncharacterized protein</fullName>
    </submittedName>
</protein>
<evidence type="ECO:0000313" key="1">
    <source>
        <dbReference type="EnsemblMetazoa" id="AQUA001280-PA"/>
    </source>
</evidence>
<accession>A0A182WUS4</accession>
<dbReference type="AlphaFoldDB" id="A0A182WUS4"/>